<organism evidence="1">
    <name type="scientific">Candidatus Kentrum sp. UNK</name>
    <dbReference type="NCBI Taxonomy" id="2126344"/>
    <lineage>
        <taxon>Bacteria</taxon>
        <taxon>Pseudomonadati</taxon>
        <taxon>Pseudomonadota</taxon>
        <taxon>Gammaproteobacteria</taxon>
        <taxon>Candidatus Kentrum</taxon>
    </lineage>
</organism>
<gene>
    <name evidence="1" type="ORF">BECKUNK1418G_GA0071005_100278</name>
    <name evidence="2" type="ORF">BECKUNK1418H_GA0071006_100178</name>
</gene>
<protein>
    <submittedName>
        <fullName evidence="1">Uncharacterized protein</fullName>
    </submittedName>
</protein>
<name>A0A450ZWY5_9GAMM</name>
<dbReference type="EMBL" id="CAADGD010000001">
    <property type="protein sequence ID" value="VFK68354.1"/>
    <property type="molecule type" value="Genomic_DNA"/>
</dbReference>
<evidence type="ECO:0000313" key="1">
    <source>
        <dbReference type="EMBL" id="VFK58295.1"/>
    </source>
</evidence>
<dbReference type="EMBL" id="CAADFZ010000002">
    <property type="protein sequence ID" value="VFK58295.1"/>
    <property type="molecule type" value="Genomic_DNA"/>
</dbReference>
<accession>A0A450ZWY5</accession>
<proteinExistence type="predicted"/>
<reference evidence="1" key="1">
    <citation type="submission" date="2019-02" db="EMBL/GenBank/DDBJ databases">
        <authorList>
            <person name="Gruber-Vodicka R. H."/>
            <person name="Seah K. B. B."/>
        </authorList>
    </citation>
    <scope>NUCLEOTIDE SEQUENCE</scope>
    <source>
        <strain evidence="2">BECK_BY19</strain>
        <strain evidence="1">BECK_BY8</strain>
    </source>
</reference>
<sequence>MKKIAPVLVSEKKNGRWQITLSEEDMATLVSVIRLGGDDFVEIEGVVSKEKSESYDRIRDAIDTNW</sequence>
<evidence type="ECO:0000313" key="2">
    <source>
        <dbReference type="EMBL" id="VFK68354.1"/>
    </source>
</evidence>
<dbReference type="AlphaFoldDB" id="A0A450ZWY5"/>